<keyword evidence="4" id="KW-1185">Reference proteome</keyword>
<evidence type="ECO:0000256" key="1">
    <source>
        <dbReference type="SAM" id="Coils"/>
    </source>
</evidence>
<feature type="signal peptide" evidence="2">
    <location>
        <begin position="1"/>
        <end position="21"/>
    </location>
</feature>
<dbReference type="InterPro" id="IPR014917">
    <property type="entry name" value="DUF1800"/>
</dbReference>
<keyword evidence="2" id="KW-0732">Signal</keyword>
<dbReference type="PROSITE" id="PS51257">
    <property type="entry name" value="PROKAR_LIPOPROTEIN"/>
    <property type="match status" value="1"/>
</dbReference>
<sequence length="549" mass="60052">MKTTKSFIVALVLLACSPLHASALTPDQQAVHVLNRLGYGPRPGDVERVTQMGVQRYIDAQLHPESIPLPQDLSARLAANETVNRSAGDALREYNELRKEVRDEEEGAKQRRRAALAKATRETAEARLLGAIDSPRQLEEVMVDFWFNHFNVFAGKGIDRALIASYERDAIRPYALGSFRDLLGATAKHPAMLFYLDNVVSTSNEFGAEQAKKGAKGPRGLNENYARELMELHTLGVDGGYTQKDVTELARMLTGWTFQPQRLVRFNETFRFDPKRHDQGVKTWLGRTVEPSGQREGEMALDVLAVHPATARHVSYQLAQYFVSDVPPPALVERMAKTWIETRGDIRSVLRTLFASDEFMAPQAVGAKFKTPYQFVVSAVRASGVPVKNVQPLMGTMSQLGMPLYGCQTPDGYKNTQDAWLNPDALTRRITFATALGSGRIALSAPPPDLQQMQAMSASAALPARAVAQGEQAPPMGTVAPAQNPPMVTNTVSAQAMAAAAASQPPLDASRLLSTLDGSISQRTLDTLSHNPPELRAAMVLGSPDFMQH</sequence>
<keyword evidence="1" id="KW-0175">Coiled coil</keyword>
<accession>A0ABT2D8I2</accession>
<gene>
    <name evidence="3" type="ORF">NX774_06660</name>
</gene>
<organism evidence="3 4">
    <name type="scientific">Massilia agilis</name>
    <dbReference type="NCBI Taxonomy" id="1811226"/>
    <lineage>
        <taxon>Bacteria</taxon>
        <taxon>Pseudomonadati</taxon>
        <taxon>Pseudomonadota</taxon>
        <taxon>Betaproteobacteria</taxon>
        <taxon>Burkholderiales</taxon>
        <taxon>Oxalobacteraceae</taxon>
        <taxon>Telluria group</taxon>
        <taxon>Massilia</taxon>
    </lineage>
</organism>
<dbReference type="Proteomes" id="UP001206126">
    <property type="component" value="Unassembled WGS sequence"/>
</dbReference>
<dbReference type="Pfam" id="PF08811">
    <property type="entry name" value="DUF1800"/>
    <property type="match status" value="1"/>
</dbReference>
<name>A0ABT2D8I2_9BURK</name>
<feature type="coiled-coil region" evidence="1">
    <location>
        <begin position="80"/>
        <end position="114"/>
    </location>
</feature>
<comment type="caution">
    <text evidence="3">The sequence shown here is derived from an EMBL/GenBank/DDBJ whole genome shotgun (WGS) entry which is preliminary data.</text>
</comment>
<evidence type="ECO:0000256" key="2">
    <source>
        <dbReference type="SAM" id="SignalP"/>
    </source>
</evidence>
<evidence type="ECO:0000313" key="3">
    <source>
        <dbReference type="EMBL" id="MCS0807605.1"/>
    </source>
</evidence>
<evidence type="ECO:0000313" key="4">
    <source>
        <dbReference type="Proteomes" id="UP001206126"/>
    </source>
</evidence>
<protein>
    <submittedName>
        <fullName evidence="3">DUF1800 domain-containing protein</fullName>
    </submittedName>
</protein>
<dbReference type="EMBL" id="JANUHB010000001">
    <property type="protein sequence ID" value="MCS0807605.1"/>
    <property type="molecule type" value="Genomic_DNA"/>
</dbReference>
<proteinExistence type="predicted"/>
<feature type="chain" id="PRO_5045562955" evidence="2">
    <location>
        <begin position="22"/>
        <end position="549"/>
    </location>
</feature>
<reference evidence="3 4" key="1">
    <citation type="submission" date="2022-08" db="EMBL/GenBank/DDBJ databases">
        <title>Reclassification of Massilia species as members of the genera Telluria, Duganella, Pseudoduganella, Mokoshia gen. nov. and Zemynaea gen. nov. using orthogonal and non-orthogonal genome-based approaches.</title>
        <authorList>
            <person name="Bowman J.P."/>
        </authorList>
    </citation>
    <scope>NUCLEOTIDE SEQUENCE [LARGE SCALE GENOMIC DNA]</scope>
    <source>
        <strain evidence="3 4">JCM 31605</strain>
    </source>
</reference>
<dbReference type="RefSeq" id="WP_258821365.1">
    <property type="nucleotide sequence ID" value="NZ_JANUHB010000001.1"/>
</dbReference>